<dbReference type="PRINTS" id="PR00420">
    <property type="entry name" value="RNGMNOXGNASE"/>
</dbReference>
<dbReference type="InterPro" id="IPR036188">
    <property type="entry name" value="FAD/NAD-bd_sf"/>
</dbReference>
<dbReference type="InterPro" id="IPR002938">
    <property type="entry name" value="FAD-bd"/>
</dbReference>
<dbReference type="PANTHER" id="PTHR46865">
    <property type="entry name" value="OXIDOREDUCTASE-RELATED"/>
    <property type="match status" value="1"/>
</dbReference>
<feature type="domain" description="FAD-binding" evidence="4">
    <location>
        <begin position="4"/>
        <end position="333"/>
    </location>
</feature>
<name>A0ABR3WWY9_9EURO</name>
<gene>
    <name evidence="5" type="ORF">Plec18167_008388</name>
</gene>
<proteinExistence type="predicted"/>
<protein>
    <recommendedName>
        <fullName evidence="4">FAD-binding domain-containing protein</fullName>
    </recommendedName>
</protein>
<dbReference type="Proteomes" id="UP001583193">
    <property type="component" value="Unassembled WGS sequence"/>
</dbReference>
<dbReference type="InterPro" id="IPR051704">
    <property type="entry name" value="FAD_aromatic-hydroxylase"/>
</dbReference>
<dbReference type="Gene3D" id="3.30.9.10">
    <property type="entry name" value="D-Amino Acid Oxidase, subunit A, domain 2"/>
    <property type="match status" value="1"/>
</dbReference>
<dbReference type="EMBL" id="JAVDPF010000040">
    <property type="protein sequence ID" value="KAL1868195.1"/>
    <property type="molecule type" value="Genomic_DNA"/>
</dbReference>
<evidence type="ECO:0000256" key="2">
    <source>
        <dbReference type="ARBA" id="ARBA00022827"/>
    </source>
</evidence>
<sequence>MPLKILISGAGIAGPSLAYFLSLARSRANHDHDHDYHIAIVERSPTLRTAGAQVDIRAQGIEVIKRTGLLDAIRAKLVPEEGVSYVNSEGVVQGTILANRSGKGAQSLTSEYEVMREDLVDVLHEATKGVDGVEYIFGKEIESFTEQEDQVHVRFSDGSQDTFDLLIGADGQGSRIRKAILPPDVPDPYRRVGVYIAYFFIPRISTDDNLRRVYGCPGGRMIFRRSHNATETQVYFFLRSDEPGLSSIPRADIETQKAFWTDRFRDAGWETDRFLEGLKTTRNFYCQEVVQVKMDIWSSKSGRVVLLGDAGYCPSPFTGMGTTAAFVGAYVLAGEISRDPNDLQLAVGNYERVLRPFVDEIQKLSVTAVRLAMPDSQWGIRVIHFLTRWLCWLRIPEIVARFSSEDKGGWKVPEYEELKGRLGD</sequence>
<dbReference type="Pfam" id="PF01494">
    <property type="entry name" value="FAD_binding_3"/>
    <property type="match status" value="1"/>
</dbReference>
<reference evidence="5 6" key="1">
    <citation type="journal article" date="2024" name="IMA Fungus">
        <title>IMA Genome - F19 : A genome assembly and annotation guide to empower mycologists, including annotated draft genome sequences of Ceratocystis pirilliformis, Diaporthe australafricana, Fusarium ophioides, Paecilomyces lecythidis, and Sporothrix stenoceras.</title>
        <authorList>
            <person name="Aylward J."/>
            <person name="Wilson A.M."/>
            <person name="Visagie C.M."/>
            <person name="Spraker J."/>
            <person name="Barnes I."/>
            <person name="Buitendag C."/>
            <person name="Ceriani C."/>
            <person name="Del Mar Angel L."/>
            <person name="du Plessis D."/>
            <person name="Fuchs T."/>
            <person name="Gasser K."/>
            <person name="Kramer D."/>
            <person name="Li W."/>
            <person name="Munsamy K."/>
            <person name="Piso A."/>
            <person name="Price J.L."/>
            <person name="Sonnekus B."/>
            <person name="Thomas C."/>
            <person name="van der Nest A."/>
            <person name="van Dijk A."/>
            <person name="van Heerden A."/>
            <person name="van Vuuren N."/>
            <person name="Yilmaz N."/>
            <person name="Duong T.A."/>
            <person name="van der Merwe N.A."/>
            <person name="Wingfield M.J."/>
            <person name="Wingfield B.D."/>
        </authorList>
    </citation>
    <scope>NUCLEOTIDE SEQUENCE [LARGE SCALE GENOMIC DNA]</scope>
    <source>
        <strain evidence="5 6">CMW 18167</strain>
    </source>
</reference>
<comment type="caution">
    <text evidence="5">The sequence shown here is derived from an EMBL/GenBank/DDBJ whole genome shotgun (WGS) entry which is preliminary data.</text>
</comment>
<organism evidence="5 6">
    <name type="scientific">Paecilomyces lecythidis</name>
    <dbReference type="NCBI Taxonomy" id="3004212"/>
    <lineage>
        <taxon>Eukaryota</taxon>
        <taxon>Fungi</taxon>
        <taxon>Dikarya</taxon>
        <taxon>Ascomycota</taxon>
        <taxon>Pezizomycotina</taxon>
        <taxon>Eurotiomycetes</taxon>
        <taxon>Eurotiomycetidae</taxon>
        <taxon>Eurotiales</taxon>
        <taxon>Thermoascaceae</taxon>
        <taxon>Paecilomyces</taxon>
    </lineage>
</organism>
<keyword evidence="1" id="KW-0285">Flavoprotein</keyword>
<accession>A0ABR3WWY9</accession>
<evidence type="ECO:0000259" key="4">
    <source>
        <dbReference type="Pfam" id="PF01494"/>
    </source>
</evidence>
<keyword evidence="3" id="KW-0560">Oxidoreductase</keyword>
<evidence type="ECO:0000256" key="3">
    <source>
        <dbReference type="ARBA" id="ARBA00023002"/>
    </source>
</evidence>
<dbReference type="PANTHER" id="PTHR46865:SF2">
    <property type="entry name" value="MONOOXYGENASE"/>
    <property type="match status" value="1"/>
</dbReference>
<keyword evidence="2" id="KW-0274">FAD</keyword>
<keyword evidence="6" id="KW-1185">Reference proteome</keyword>
<dbReference type="SUPFAM" id="SSF51905">
    <property type="entry name" value="FAD/NAD(P)-binding domain"/>
    <property type="match status" value="1"/>
</dbReference>
<evidence type="ECO:0000313" key="5">
    <source>
        <dbReference type="EMBL" id="KAL1868195.1"/>
    </source>
</evidence>
<evidence type="ECO:0000313" key="6">
    <source>
        <dbReference type="Proteomes" id="UP001583193"/>
    </source>
</evidence>
<dbReference type="Gene3D" id="3.50.50.60">
    <property type="entry name" value="FAD/NAD(P)-binding domain"/>
    <property type="match status" value="1"/>
</dbReference>
<evidence type="ECO:0000256" key="1">
    <source>
        <dbReference type="ARBA" id="ARBA00022630"/>
    </source>
</evidence>